<feature type="compositionally biased region" description="Basic residues" evidence="1">
    <location>
        <begin position="101"/>
        <end position="115"/>
    </location>
</feature>
<dbReference type="Proteomes" id="UP000245609">
    <property type="component" value="Unassembled WGS sequence"/>
</dbReference>
<keyword evidence="3" id="KW-1185">Reference proteome</keyword>
<evidence type="ECO:0008006" key="4">
    <source>
        <dbReference type="Google" id="ProtNLM"/>
    </source>
</evidence>
<name>A0A2T9ZHG8_9FUNG</name>
<dbReference type="PANTHER" id="PTHR33066">
    <property type="entry name" value="INTEGRASE_SAM-LIKE_N DOMAIN-CONTAINING PROTEIN"/>
    <property type="match status" value="1"/>
</dbReference>
<protein>
    <recommendedName>
        <fullName evidence="4">Core-binding (CB) domain-containing protein</fullName>
    </recommendedName>
</protein>
<sequence>MKEQTSLVPAKFLAQATRPIDSYVHSLLVSEPEIYSEDTRILFASTIRILLSEAATMLIQARIDNLHYGLKLPGKPIQIMENNNEPLLNQTDLNELLASKRAKRSNKPKPFRGRQQHSVATSNNVDTPVENVATDLGKIEEKGKLHSRWTIPSIPKCLETALKRSMDFKNNKTRIQNSVQPPPLLTRKPGPQIGHRDKKVGGTIAQEIEELLNKGTIFKLQDGESKVYKQDNASKGFHGIHRFSRCFPAYKGYKEPSKIFTFPLEWSSFSIQSSTFRHDPITTSFHKDPQTSNALVPTTKNKVGSLLGQYFDHGTFKGRQQDKNTDSARKTSGTWIQSKQQKIISYAITDYRTSGSKNQLSLYDLQDHLCQDQRVIEINKRSHKIKENNFKGFSSCYWKNTGNVNSYITENTDDQTLTGAKEFQPTNMEWKQFPSRSTRVGSLDRFKQIEMENHYRIPSILLGDIPTLNPNTYSSIWSTEEIWGHIIPIATETSRKDMETLFKYWNKATGQLYPINFKSSGCPFTHDYTNRVVIEGRCVQEDPTSTWKERRGPICFSKEQEASKLLFVVPGHRSNCNKFTAPQMANMGKSICLSAMESDTECDSESSPRKAKNDNNHNTLDYSNMVSRITDSISEAATHNSSGCSNSGSQEREVSIRKEQDLVPNGLEHKRKTLSNQGLANQAIKIIVGNTRAAKRLRRYDKTQGKFIAWRKENKLNSAINAADIVNFLAKGVIEDKISFSTVKAYKSALMQLFDDPKSIATTPCFKEFFTALKETFVKSFIRPSYNVTPIINEIITWGPSDKLGISKLTSKLCWFISICGFLCASYINRIDDLLITISNETLKFVIIATKEKYNGQPILKPCEIRSHSNPILCPIQAYKAYKEFTHTRICKKHHPNHQEIELLMLMRHTKDLQKAQCRFHYKTQSNYIEFYAYASKFQYTEEYGIRINISCCIWNNFR</sequence>
<dbReference type="PANTHER" id="PTHR33066:SF2">
    <property type="entry name" value="FILAGGRIN-2-LIKE"/>
    <property type="match status" value="1"/>
</dbReference>
<feature type="region of interest" description="Disordered" evidence="1">
    <location>
        <begin position="602"/>
        <end position="621"/>
    </location>
</feature>
<evidence type="ECO:0000256" key="1">
    <source>
        <dbReference type="SAM" id="MobiDB-lite"/>
    </source>
</evidence>
<proteinExistence type="predicted"/>
<evidence type="ECO:0000313" key="2">
    <source>
        <dbReference type="EMBL" id="PVV03957.1"/>
    </source>
</evidence>
<feature type="region of interest" description="Disordered" evidence="1">
    <location>
        <begin position="101"/>
        <end position="123"/>
    </location>
</feature>
<reference evidence="2 3" key="1">
    <citation type="journal article" date="2018" name="MBio">
        <title>Comparative Genomics Reveals the Core Gene Toolbox for the Fungus-Insect Symbiosis.</title>
        <authorList>
            <person name="Wang Y."/>
            <person name="Stata M."/>
            <person name="Wang W."/>
            <person name="Stajich J.E."/>
            <person name="White M.M."/>
            <person name="Moncalvo J.M."/>
        </authorList>
    </citation>
    <scope>NUCLEOTIDE SEQUENCE [LARGE SCALE GENOMIC DNA]</scope>
    <source>
        <strain evidence="2 3">SC-DP-2</strain>
    </source>
</reference>
<feature type="region of interest" description="Disordered" evidence="1">
    <location>
        <begin position="174"/>
        <end position="198"/>
    </location>
</feature>
<comment type="caution">
    <text evidence="2">The sequence shown here is derived from an EMBL/GenBank/DDBJ whole genome shotgun (WGS) entry which is preliminary data.</text>
</comment>
<organism evidence="2 3">
    <name type="scientific">Smittium megazygosporum</name>
    <dbReference type="NCBI Taxonomy" id="133381"/>
    <lineage>
        <taxon>Eukaryota</taxon>
        <taxon>Fungi</taxon>
        <taxon>Fungi incertae sedis</taxon>
        <taxon>Zoopagomycota</taxon>
        <taxon>Kickxellomycotina</taxon>
        <taxon>Harpellomycetes</taxon>
        <taxon>Harpellales</taxon>
        <taxon>Legeriomycetaceae</taxon>
        <taxon>Smittium</taxon>
    </lineage>
</organism>
<dbReference type="AlphaFoldDB" id="A0A2T9ZHG8"/>
<accession>A0A2T9ZHG8</accession>
<dbReference type="EMBL" id="MBFS01000176">
    <property type="protein sequence ID" value="PVV03957.1"/>
    <property type="molecule type" value="Genomic_DNA"/>
</dbReference>
<feature type="compositionally biased region" description="Basic and acidic residues" evidence="1">
    <location>
        <begin position="606"/>
        <end position="615"/>
    </location>
</feature>
<gene>
    <name evidence="2" type="ORF">BB560_001551</name>
</gene>
<dbReference type="OrthoDB" id="5588333at2759"/>
<evidence type="ECO:0000313" key="3">
    <source>
        <dbReference type="Proteomes" id="UP000245609"/>
    </source>
</evidence>